<dbReference type="OrthoDB" id="9763050at2"/>
<protein>
    <submittedName>
        <fullName evidence="1">Uncharacterized protein</fullName>
    </submittedName>
</protein>
<reference evidence="1 2" key="1">
    <citation type="submission" date="2019-08" db="EMBL/GenBank/DDBJ databases">
        <title>Agrococcus lahaulensis sp. nov., isolated from a cold desert of the Indian Himalayas.</title>
        <authorList>
            <person name="Qu J.H."/>
        </authorList>
    </citation>
    <scope>NUCLEOTIDE SEQUENCE [LARGE SCALE GENOMIC DNA]</scope>
    <source>
        <strain evidence="1 2">NS18</strain>
    </source>
</reference>
<dbReference type="AlphaFoldDB" id="A0A5M8Q5C3"/>
<gene>
    <name evidence="1" type="ORF">FQ330_12585</name>
</gene>
<organism evidence="1 2">
    <name type="scientific">Agrococcus sediminis</name>
    <dbReference type="NCBI Taxonomy" id="2599924"/>
    <lineage>
        <taxon>Bacteria</taxon>
        <taxon>Bacillati</taxon>
        <taxon>Actinomycetota</taxon>
        <taxon>Actinomycetes</taxon>
        <taxon>Micrococcales</taxon>
        <taxon>Microbacteriaceae</taxon>
        <taxon>Agrococcus</taxon>
    </lineage>
</organism>
<dbReference type="Proteomes" id="UP000323221">
    <property type="component" value="Unassembled WGS sequence"/>
</dbReference>
<dbReference type="RefSeq" id="WP_146358030.1">
    <property type="nucleotide sequence ID" value="NZ_VOIR01000018.1"/>
</dbReference>
<accession>A0A5M8Q5C3</accession>
<comment type="caution">
    <text evidence="1">The sequence shown here is derived from an EMBL/GenBank/DDBJ whole genome shotgun (WGS) entry which is preliminary data.</text>
</comment>
<evidence type="ECO:0000313" key="1">
    <source>
        <dbReference type="EMBL" id="KAA6430553.1"/>
    </source>
</evidence>
<evidence type="ECO:0000313" key="2">
    <source>
        <dbReference type="Proteomes" id="UP000323221"/>
    </source>
</evidence>
<proteinExistence type="predicted"/>
<name>A0A5M8Q5C3_9MICO</name>
<sequence length="346" mass="38319">MRRRLRSPRDIDGFGRLVAALRVHLEQRHPANDAERAIAESMRANDVPVDAARRMLQTLDAMPRRALLSLLGDVADPGFVPAERTPERPERTAQPVTLTVSSTVLARLGRLIDTGAVAAGDVREEMLDEQTDAPPVYTINYRGLWCEDETTWDWVSWADEIYVITSAVYVEGGANVVRTERHPVAEDDRWYEDVDSDEARLGPVAACWHGRADTVSLTAVVMEHDMGDPDAYREEIDALVKAALAVLAYFYPPAALAQLLSSTITDAVNWLLDTADDPIETQTVVHSSGMLEALSTSYRATYLGEGQRHTGLEYHFLTNHAGGGARYVLGFEVLRDPEHLPEGPFL</sequence>
<dbReference type="EMBL" id="VOIR01000018">
    <property type="protein sequence ID" value="KAA6430553.1"/>
    <property type="molecule type" value="Genomic_DNA"/>
</dbReference>
<keyword evidence="2" id="KW-1185">Reference proteome</keyword>